<keyword evidence="3" id="KW-1133">Transmembrane helix</keyword>
<reference evidence="4" key="2">
    <citation type="journal article" date="2013" name="PLoS ONE">
        <title>A Gene Expression Study of the Activities of Aromatic Ring-Cleavage Dioxygenases in Mycobacterium gilvum PYR-GCK to Changes in Salinity and pH during Pyrene Degradation.</title>
        <authorList>
            <person name="Badejo A.C."/>
            <person name="Badejo A.O."/>
            <person name="Shin K.H."/>
            <person name="Chai Y.G."/>
        </authorList>
    </citation>
    <scope>NUCLEOTIDE SEQUENCE [LARGE SCALE GENOMIC DNA]</scope>
    <source>
        <strain evidence="4">PYR-GCK</strain>
    </source>
</reference>
<proteinExistence type="predicted"/>
<keyword evidence="2 3" id="KW-0472">Membrane</keyword>
<protein>
    <recommendedName>
        <fullName evidence="5">Mammalian cell entry protein</fullName>
    </recommendedName>
</protein>
<dbReference type="PANTHER" id="PTHR37042">
    <property type="entry name" value="OUTER MEMBRANE PROTEIN RV1973"/>
    <property type="match status" value="1"/>
</dbReference>
<evidence type="ECO:0000313" key="4">
    <source>
        <dbReference type="EMBL" id="ABP46997.1"/>
    </source>
</evidence>
<dbReference type="AlphaFoldDB" id="A4TD76"/>
<evidence type="ECO:0008006" key="5">
    <source>
        <dbReference type="Google" id="ProtNLM"/>
    </source>
</evidence>
<accession>A4TD76</accession>
<name>A4TD76_MYCGI</name>
<dbReference type="GO" id="GO:0016020">
    <property type="term" value="C:membrane"/>
    <property type="evidence" value="ECO:0007669"/>
    <property type="project" value="UniProtKB-SubCell"/>
</dbReference>
<dbReference type="HOGENOM" id="CLU_072301_0_0_11"/>
<comment type="subcellular location">
    <subcellularLocation>
        <location evidence="1">Membrane</location>
    </subcellularLocation>
</comment>
<dbReference type="PANTHER" id="PTHR37042:SF4">
    <property type="entry name" value="OUTER MEMBRANE PROTEIN RV1973"/>
    <property type="match status" value="1"/>
</dbReference>
<feature type="transmembrane region" description="Helical" evidence="3">
    <location>
        <begin position="24"/>
        <end position="45"/>
    </location>
</feature>
<evidence type="ECO:0000256" key="3">
    <source>
        <dbReference type="SAM" id="Phobius"/>
    </source>
</evidence>
<organism evidence="4">
    <name type="scientific">Mycolicibacterium gilvum (strain PYR-GCK)</name>
    <name type="common">Mycobacterium gilvum (strain PYR-GCK)</name>
    <dbReference type="NCBI Taxonomy" id="350054"/>
    <lineage>
        <taxon>Bacteria</taxon>
        <taxon>Bacillati</taxon>
        <taxon>Actinomycetota</taxon>
        <taxon>Actinomycetes</taxon>
        <taxon>Mycobacteriales</taxon>
        <taxon>Mycobacteriaceae</taxon>
        <taxon>Mycolicibacterium</taxon>
    </lineage>
</organism>
<reference evidence="4" key="1">
    <citation type="submission" date="2007-04" db="EMBL/GenBank/DDBJ databases">
        <authorList>
            <consortium name="US DOE Joint Genome Institute"/>
            <person name="Copeland A."/>
            <person name="Lucas S."/>
            <person name="Lapidus A."/>
            <person name="Barry K."/>
            <person name="Detter J.C."/>
            <person name="Glavina del Rio T."/>
            <person name="Hammon N."/>
            <person name="Israni S."/>
            <person name="Dalin E."/>
            <person name="Tice H."/>
            <person name="Pitluck S."/>
            <person name="Chain P."/>
            <person name="Malfatti S."/>
            <person name="Shin M."/>
            <person name="Vergez L."/>
            <person name="Schmutz J."/>
            <person name="Larimer F."/>
            <person name="Land M."/>
            <person name="Hauser L."/>
            <person name="Kyrpides N."/>
            <person name="Mikhailova N."/>
            <person name="Miller C."/>
            <person name="Richardson P."/>
        </authorList>
    </citation>
    <scope>NUCLEOTIDE SEQUENCE</scope>
    <source>
        <strain evidence="4">PYR-GCK</strain>
    </source>
</reference>
<evidence type="ECO:0000256" key="1">
    <source>
        <dbReference type="ARBA" id="ARBA00004370"/>
    </source>
</evidence>
<evidence type="ECO:0000256" key="2">
    <source>
        <dbReference type="ARBA" id="ARBA00023136"/>
    </source>
</evidence>
<dbReference type="KEGG" id="mgi:Mflv_4529"/>
<dbReference type="OrthoDB" id="4774723at2"/>
<sequence>MSDPLEESSDAAPRSGRRRPRWQAVAGVVAVLCSAAMVTAGGVIWSEHRDAVRGQQSRVEFAAAAEQVAVTLMSLDHADPQTGVQRILDNSVDPFLSEFRSTTGDFVKLSKDAEVTTKAVANAAAVQSISGDAAVVLVAATSTVTNADGVTEAPRSWQLKLDLRRDGDRIKMSKVEFLQ</sequence>
<dbReference type="STRING" id="350054.Mflv_4529"/>
<gene>
    <name evidence="4" type="ordered locus">Mflv_4529</name>
</gene>
<dbReference type="EMBL" id="CP000656">
    <property type="protein sequence ID" value="ABP46997.1"/>
    <property type="molecule type" value="Genomic_DNA"/>
</dbReference>
<dbReference type="eggNOG" id="ENOG50343EN">
    <property type="taxonomic scope" value="Bacteria"/>
</dbReference>
<keyword evidence="3" id="KW-0812">Transmembrane</keyword>